<keyword evidence="2" id="KW-1185">Reference proteome</keyword>
<organism evidence="1 2">
    <name type="scientific">Tritrichomonas musculus</name>
    <dbReference type="NCBI Taxonomy" id="1915356"/>
    <lineage>
        <taxon>Eukaryota</taxon>
        <taxon>Metamonada</taxon>
        <taxon>Parabasalia</taxon>
        <taxon>Tritrichomonadida</taxon>
        <taxon>Tritrichomonadidae</taxon>
        <taxon>Tritrichomonas</taxon>
    </lineage>
</organism>
<reference evidence="1 2" key="1">
    <citation type="submission" date="2024-04" db="EMBL/GenBank/DDBJ databases">
        <title>Tritrichomonas musculus Genome.</title>
        <authorList>
            <person name="Alves-Ferreira E."/>
            <person name="Grigg M."/>
            <person name="Lorenzi H."/>
            <person name="Galac M."/>
        </authorList>
    </citation>
    <scope>NUCLEOTIDE SEQUENCE [LARGE SCALE GENOMIC DNA]</scope>
    <source>
        <strain evidence="1 2">EAF2021</strain>
    </source>
</reference>
<comment type="caution">
    <text evidence="1">The sequence shown here is derived from an EMBL/GenBank/DDBJ whole genome shotgun (WGS) entry which is preliminary data.</text>
</comment>
<dbReference type="SUPFAM" id="SSF48452">
    <property type="entry name" value="TPR-like"/>
    <property type="match status" value="1"/>
</dbReference>
<dbReference type="EMBL" id="JAPFFF010000068">
    <property type="protein sequence ID" value="KAK8836164.1"/>
    <property type="molecule type" value="Genomic_DNA"/>
</dbReference>
<protein>
    <recommendedName>
        <fullName evidence="3">TPR Domain containing protein</fullName>
    </recommendedName>
</protein>
<dbReference type="Proteomes" id="UP001470230">
    <property type="component" value="Unassembled WGS sequence"/>
</dbReference>
<proteinExistence type="predicted"/>
<sequence length="538" mass="61993">MDLQQILQQMQSRQDYAGDDDYPQYQLPTFIYSERAFQGLQGETTPNKERAFTIANKATPAMEYGNFEDAKKMAYHALSLDPLCIDAWRVLCKILNQTCDGDTVICATREVINFSRQFFKEVFEQEDGMFYSISYTRPYMRLLSDIAYTALQSDQLDVAIYSYEEMIRLNHNDNIGARDCLLCCYLKIIGRIHRFPGTKPIRTIDQAQRLINCKFGDDPLFESDNLTVRWANLCFAYLQKKNWKQIAKKEYEKNDLIFKVIFNDIEISKIPPASPDMPQGFVVGSKSDDVRAKGGHIKEAMKDWPNLVIDLSKLLKGKASPHFMDEVKSTAPNPPGELTSQYKQQMTTIGNQFLDQGRSTLSKRDFTQSVQNFTLAKRGFYEAAQPSRRWYLHAPFAIASNRATASYHLRMWNLLRIDTRFTITMKPDHEVSYLRLPKIAEAFQAKQLYDDFKRIVEIVQNKEMIDLDDWKNLAKTAIGLTSITAIAFAAEGKLTQELKDKLIQIGIEDSYTPVNYGLQHSILPWLKETDLERPIPNQ</sequence>
<name>A0ABR2GQG1_9EUKA</name>
<dbReference type="Gene3D" id="1.25.40.10">
    <property type="entry name" value="Tetratricopeptide repeat domain"/>
    <property type="match status" value="1"/>
</dbReference>
<evidence type="ECO:0000313" key="1">
    <source>
        <dbReference type="EMBL" id="KAK8836164.1"/>
    </source>
</evidence>
<dbReference type="InterPro" id="IPR011990">
    <property type="entry name" value="TPR-like_helical_dom_sf"/>
</dbReference>
<gene>
    <name evidence="1" type="ORF">M9Y10_039978</name>
</gene>
<accession>A0ABR2GQG1</accession>
<evidence type="ECO:0008006" key="3">
    <source>
        <dbReference type="Google" id="ProtNLM"/>
    </source>
</evidence>
<evidence type="ECO:0000313" key="2">
    <source>
        <dbReference type="Proteomes" id="UP001470230"/>
    </source>
</evidence>